<dbReference type="PANTHER" id="PTHR22929">
    <property type="entry name" value="RNA POLYMERASE III TRANSCRIPTION INITIATION FACTOR B"/>
    <property type="match status" value="1"/>
</dbReference>
<dbReference type="PANTHER" id="PTHR22929:SF0">
    <property type="entry name" value="TRANSCRIPTION FACTOR TFIIIB COMPONENT B'' HOMOLOG"/>
    <property type="match status" value="1"/>
</dbReference>
<dbReference type="SUPFAM" id="SSF46689">
    <property type="entry name" value="Homeodomain-like"/>
    <property type="match status" value="1"/>
</dbReference>
<keyword evidence="4" id="KW-1185">Reference proteome</keyword>
<feature type="compositionally biased region" description="Low complexity" evidence="1">
    <location>
        <begin position="21"/>
        <end position="40"/>
    </location>
</feature>
<accession>A0ABR3GMM4</accession>
<organism evidence="3 4">
    <name type="scientific">Discina gigas</name>
    <dbReference type="NCBI Taxonomy" id="1032678"/>
    <lineage>
        <taxon>Eukaryota</taxon>
        <taxon>Fungi</taxon>
        <taxon>Dikarya</taxon>
        <taxon>Ascomycota</taxon>
        <taxon>Pezizomycotina</taxon>
        <taxon>Pezizomycetes</taxon>
        <taxon>Pezizales</taxon>
        <taxon>Discinaceae</taxon>
        <taxon>Discina</taxon>
    </lineage>
</organism>
<reference evidence="3 4" key="1">
    <citation type="submission" date="2024-02" db="EMBL/GenBank/DDBJ databases">
        <title>Discinaceae phylogenomics.</title>
        <authorList>
            <person name="Dirks A.C."/>
            <person name="James T.Y."/>
        </authorList>
    </citation>
    <scope>NUCLEOTIDE SEQUENCE [LARGE SCALE GENOMIC DNA]</scope>
    <source>
        <strain evidence="3 4">ACD0624</strain>
    </source>
</reference>
<protein>
    <recommendedName>
        <fullName evidence="2">Myb-like domain-containing protein</fullName>
    </recommendedName>
</protein>
<feature type="domain" description="Myb-like" evidence="2">
    <location>
        <begin position="484"/>
        <end position="532"/>
    </location>
</feature>
<feature type="compositionally biased region" description="Acidic residues" evidence="1">
    <location>
        <begin position="219"/>
        <end position="238"/>
    </location>
</feature>
<dbReference type="InterPro" id="IPR001005">
    <property type="entry name" value="SANT/Myb"/>
</dbReference>
<feature type="region of interest" description="Disordered" evidence="1">
    <location>
        <begin position="1"/>
        <end position="346"/>
    </location>
</feature>
<feature type="region of interest" description="Disordered" evidence="1">
    <location>
        <begin position="375"/>
        <end position="415"/>
    </location>
</feature>
<dbReference type="InterPro" id="IPR039467">
    <property type="entry name" value="TFIIIB_B''_Myb"/>
</dbReference>
<feature type="compositionally biased region" description="Basic and acidic residues" evidence="1">
    <location>
        <begin position="375"/>
        <end position="392"/>
    </location>
</feature>
<feature type="compositionally biased region" description="Low complexity" evidence="1">
    <location>
        <begin position="286"/>
        <end position="308"/>
    </location>
</feature>
<feature type="compositionally biased region" description="Acidic residues" evidence="1">
    <location>
        <begin position="397"/>
        <end position="407"/>
    </location>
</feature>
<dbReference type="InterPro" id="IPR009057">
    <property type="entry name" value="Homeodomain-like_sf"/>
</dbReference>
<proteinExistence type="predicted"/>
<gene>
    <name evidence="3" type="ORF">Q9L58_003825</name>
</gene>
<evidence type="ECO:0000256" key="1">
    <source>
        <dbReference type="SAM" id="MobiDB-lite"/>
    </source>
</evidence>
<dbReference type="SMART" id="SM00717">
    <property type="entry name" value="SANT"/>
    <property type="match status" value="1"/>
</dbReference>
<dbReference type="EMBL" id="JBBBZM010000038">
    <property type="protein sequence ID" value="KAL0637176.1"/>
    <property type="molecule type" value="Genomic_DNA"/>
</dbReference>
<name>A0ABR3GMM4_9PEZI</name>
<dbReference type="CDD" id="cd00167">
    <property type="entry name" value="SANT"/>
    <property type="match status" value="1"/>
</dbReference>
<evidence type="ECO:0000313" key="3">
    <source>
        <dbReference type="EMBL" id="KAL0637176.1"/>
    </source>
</evidence>
<dbReference type="Proteomes" id="UP001447188">
    <property type="component" value="Unassembled WGS sequence"/>
</dbReference>
<feature type="compositionally biased region" description="Basic residues" evidence="1">
    <location>
        <begin position="243"/>
        <end position="257"/>
    </location>
</feature>
<feature type="region of interest" description="Disordered" evidence="1">
    <location>
        <begin position="599"/>
        <end position="637"/>
    </location>
</feature>
<sequence>MSSVVNKSKNKFVPKAKARPRSGAAPSQSAPAPAASLSRSIGIAESITLAAPKPSVPETREKTPTAALPTQQGEHTEDFHEPPPRPRGGIPGLRTQKQQSEQHEAHEPPPRPRGGIPGLRTMGGVIPSVSAASEEGGIPKPGPGARSISAAQTSGIPSLRASAGIPTAAASDEAPVDENVVGEAARIQPTAKGRPKRTRTKEKASASGAPGKDTGGEIGEGEIEPVEEEAADDTAEDSEFVHQPKKQKKTPRKRKPKAAPSGEPPAKKPPAPRRKRPAIESSGTNSAPAEGVADAAEASSAAPAAPNTAKKKRAPAKPRSPKGTGKPRGRRRAESPEDGETQEIAVNVVKMKDLCRDMRIGKKSKRYFELKQMDSTKLAKEQEACAEKERRIAAGGAEEEEEEEDGGEHETTEERLERLANERGKRTMNAPQMRIVNGQIVLDDESLHIDRRERDAVDESVMEVVEEHQNSRLVNSQTWSKREKVEKWDAASTERFYEALSMFGTDFEIISKMFAGRSRRQLRNKFNNEERRYPARITAALRTRIAVNIEEYSVMADQIFPEPQELEDELQKLREAHEADEIAAAGHAVAMEKERQEVANAAMHEGDNAATVEQGKKTRKKKGAKGKAVGQEEEVLAMSREEYEAELAREAAEAEDM</sequence>
<evidence type="ECO:0000313" key="4">
    <source>
        <dbReference type="Proteomes" id="UP001447188"/>
    </source>
</evidence>
<feature type="compositionally biased region" description="Basic and acidic residues" evidence="1">
    <location>
        <begin position="100"/>
        <end position="110"/>
    </location>
</feature>
<feature type="compositionally biased region" description="Basic residues" evidence="1">
    <location>
        <begin position="8"/>
        <end position="20"/>
    </location>
</feature>
<feature type="compositionally biased region" description="Basic and acidic residues" evidence="1">
    <location>
        <begin position="74"/>
        <end position="84"/>
    </location>
</feature>
<dbReference type="Pfam" id="PF15963">
    <property type="entry name" value="Myb_DNA-bind_7"/>
    <property type="match status" value="1"/>
</dbReference>
<evidence type="ECO:0000259" key="2">
    <source>
        <dbReference type="SMART" id="SM00717"/>
    </source>
</evidence>
<dbReference type="Gene3D" id="1.10.10.60">
    <property type="entry name" value="Homeodomain-like"/>
    <property type="match status" value="1"/>
</dbReference>
<feature type="compositionally biased region" description="Basic residues" evidence="1">
    <location>
        <begin position="309"/>
        <end position="331"/>
    </location>
</feature>
<comment type="caution">
    <text evidence="3">The sequence shown here is derived from an EMBL/GenBank/DDBJ whole genome shotgun (WGS) entry which is preliminary data.</text>
</comment>